<gene>
    <name evidence="2" type="ORF">NAF29_07035</name>
</gene>
<dbReference type="RefSeq" id="WP_251260780.1">
    <property type="nucleotide sequence ID" value="NZ_JAMQGP010000002.1"/>
</dbReference>
<evidence type="ECO:0000313" key="3">
    <source>
        <dbReference type="Proteomes" id="UP001165393"/>
    </source>
</evidence>
<dbReference type="AlphaFoldDB" id="A0AA41W6E7"/>
<feature type="region of interest" description="Disordered" evidence="1">
    <location>
        <begin position="19"/>
        <end position="98"/>
    </location>
</feature>
<proteinExistence type="predicted"/>
<protein>
    <submittedName>
        <fullName evidence="2">Uncharacterized protein</fullName>
    </submittedName>
</protein>
<evidence type="ECO:0000313" key="2">
    <source>
        <dbReference type="EMBL" id="MCM2679424.1"/>
    </source>
</evidence>
<dbReference type="EMBL" id="JAMQGP010000002">
    <property type="protein sequence ID" value="MCM2679424.1"/>
    <property type="molecule type" value="Genomic_DNA"/>
</dbReference>
<reference evidence="2 3" key="1">
    <citation type="journal article" date="2013" name="Antonie Van Leeuwenhoek">
        <title>Echinimonas agarilytica gen. nov., sp. nov., a new gammaproteobacterium isolated from the sea urchin Strongylocentrotus intermedius.</title>
        <authorList>
            <person name="Nedashkovskaya O.I."/>
            <person name="Stenkova A.M."/>
            <person name="Zhukova N.V."/>
            <person name="Van Trappen S."/>
            <person name="Lee J.S."/>
            <person name="Kim S.B."/>
        </authorList>
    </citation>
    <scope>NUCLEOTIDE SEQUENCE [LARGE SCALE GENOMIC DNA]</scope>
    <source>
        <strain evidence="2 3">KMM 6351</strain>
    </source>
</reference>
<dbReference type="Proteomes" id="UP001165393">
    <property type="component" value="Unassembled WGS sequence"/>
</dbReference>
<keyword evidence="3" id="KW-1185">Reference proteome</keyword>
<name>A0AA41W6E7_9GAMM</name>
<accession>A0AA41W6E7</accession>
<evidence type="ECO:0000256" key="1">
    <source>
        <dbReference type="SAM" id="MobiDB-lite"/>
    </source>
</evidence>
<feature type="compositionally biased region" description="Basic and acidic residues" evidence="1">
    <location>
        <begin position="38"/>
        <end position="60"/>
    </location>
</feature>
<sequence length="98" mass="11560">MASQDLIYSVLPRPLPKVEQDKSKVRQVSKRPVINNSDEERQDSTEEELDRVAKAMEQRDRQRKRHPQAENKKLKKLHQMQQKIVDSDDDTPHFDIIA</sequence>
<organism evidence="2 3">
    <name type="scientific">Echinimonas agarilytica</name>
    <dbReference type="NCBI Taxonomy" id="1215918"/>
    <lineage>
        <taxon>Bacteria</taxon>
        <taxon>Pseudomonadati</taxon>
        <taxon>Pseudomonadota</taxon>
        <taxon>Gammaproteobacteria</taxon>
        <taxon>Alteromonadales</taxon>
        <taxon>Echinimonadaceae</taxon>
        <taxon>Echinimonas</taxon>
    </lineage>
</organism>
<comment type="caution">
    <text evidence="2">The sequence shown here is derived from an EMBL/GenBank/DDBJ whole genome shotgun (WGS) entry which is preliminary data.</text>
</comment>